<evidence type="ECO:0000256" key="5">
    <source>
        <dbReference type="ARBA" id="ARBA00022989"/>
    </source>
</evidence>
<evidence type="ECO:0000256" key="4">
    <source>
        <dbReference type="ARBA" id="ARBA00022692"/>
    </source>
</evidence>
<evidence type="ECO:0000313" key="10">
    <source>
        <dbReference type="Proteomes" id="UP001500689"/>
    </source>
</evidence>
<dbReference type="PANTHER" id="PTHR43386:SF6">
    <property type="entry name" value="ABC TRANSPORTER PERMEASE PROTEIN"/>
    <property type="match status" value="1"/>
</dbReference>
<dbReference type="EMBL" id="BAAAZN010000030">
    <property type="protein sequence ID" value="GAA3585101.1"/>
    <property type="molecule type" value="Genomic_DNA"/>
</dbReference>
<dbReference type="CDD" id="cd06261">
    <property type="entry name" value="TM_PBP2"/>
    <property type="match status" value="1"/>
</dbReference>
<feature type="transmembrane region" description="Helical" evidence="7">
    <location>
        <begin position="209"/>
        <end position="234"/>
    </location>
</feature>
<comment type="subcellular location">
    <subcellularLocation>
        <location evidence="1 7">Cell membrane</location>
        <topology evidence="1 7">Multi-pass membrane protein</topology>
    </subcellularLocation>
</comment>
<keyword evidence="2 7" id="KW-0813">Transport</keyword>
<evidence type="ECO:0000256" key="1">
    <source>
        <dbReference type="ARBA" id="ARBA00004651"/>
    </source>
</evidence>
<dbReference type="InterPro" id="IPR000515">
    <property type="entry name" value="MetI-like"/>
</dbReference>
<dbReference type="Gene3D" id="1.10.3720.10">
    <property type="entry name" value="MetI-like"/>
    <property type="match status" value="1"/>
</dbReference>
<gene>
    <name evidence="9" type="ORF">GCM10022222_82160</name>
</gene>
<evidence type="ECO:0000256" key="7">
    <source>
        <dbReference type="RuleBase" id="RU363032"/>
    </source>
</evidence>
<keyword evidence="4 7" id="KW-0812">Transmembrane</keyword>
<keyword evidence="3" id="KW-1003">Cell membrane</keyword>
<reference evidence="10" key="1">
    <citation type="journal article" date="2019" name="Int. J. Syst. Evol. Microbiol.">
        <title>The Global Catalogue of Microorganisms (GCM) 10K type strain sequencing project: providing services to taxonomists for standard genome sequencing and annotation.</title>
        <authorList>
            <consortium name="The Broad Institute Genomics Platform"/>
            <consortium name="The Broad Institute Genome Sequencing Center for Infectious Disease"/>
            <person name="Wu L."/>
            <person name="Ma J."/>
        </authorList>
    </citation>
    <scope>NUCLEOTIDE SEQUENCE [LARGE SCALE GENOMIC DNA]</scope>
    <source>
        <strain evidence="10">JCM 16898</strain>
    </source>
</reference>
<proteinExistence type="inferred from homology"/>
<sequence>MSAAVEQVPARARDTRRGVPWRLVLHALPVLVILAVAIAPEPLAGAFGNGDPHRCNLGNSRGGARNGHPFGFDEQGCDLWANVVHGTRSSVLIGLLVTAAIFVIAVLLGTLAAYYRGWVDTLISRVMDIVFGFPALVGMVIVLTMLGQRSVCTVSAVLALFSWPPMTRIMRGSALAVADRDFVRAASGYGAAGLRVMVRHVVPNSIAPVLVLASLAVGSVITAESALTFLGVGLRQPAISWGVQLNAAQLTFRQHPHLLLAPALFLSITVLSFVQLGEAIRRRLHPTHGRSVR</sequence>
<keyword evidence="5 7" id="KW-1133">Transmembrane helix</keyword>
<comment type="caution">
    <text evidence="9">The sequence shown here is derived from an EMBL/GenBank/DDBJ whole genome shotgun (WGS) entry which is preliminary data.</text>
</comment>
<feature type="transmembrane region" description="Helical" evidence="7">
    <location>
        <begin position="20"/>
        <end position="39"/>
    </location>
</feature>
<dbReference type="InterPro" id="IPR035906">
    <property type="entry name" value="MetI-like_sf"/>
</dbReference>
<organism evidence="9 10">
    <name type="scientific">Amycolatopsis ultiminotia</name>
    <dbReference type="NCBI Taxonomy" id="543629"/>
    <lineage>
        <taxon>Bacteria</taxon>
        <taxon>Bacillati</taxon>
        <taxon>Actinomycetota</taxon>
        <taxon>Actinomycetes</taxon>
        <taxon>Pseudonocardiales</taxon>
        <taxon>Pseudonocardiaceae</taxon>
        <taxon>Amycolatopsis</taxon>
    </lineage>
</organism>
<dbReference type="InterPro" id="IPR050366">
    <property type="entry name" value="BP-dependent_transpt_permease"/>
</dbReference>
<dbReference type="Proteomes" id="UP001500689">
    <property type="component" value="Unassembled WGS sequence"/>
</dbReference>
<evidence type="ECO:0000259" key="8">
    <source>
        <dbReference type="PROSITE" id="PS50928"/>
    </source>
</evidence>
<keyword evidence="10" id="KW-1185">Reference proteome</keyword>
<feature type="transmembrane region" description="Helical" evidence="7">
    <location>
        <begin position="135"/>
        <end position="161"/>
    </location>
</feature>
<evidence type="ECO:0000256" key="3">
    <source>
        <dbReference type="ARBA" id="ARBA00022475"/>
    </source>
</evidence>
<evidence type="ECO:0000313" key="9">
    <source>
        <dbReference type="EMBL" id="GAA3585101.1"/>
    </source>
</evidence>
<dbReference type="PROSITE" id="PS50928">
    <property type="entry name" value="ABC_TM1"/>
    <property type="match status" value="1"/>
</dbReference>
<comment type="similarity">
    <text evidence="7">Belongs to the binding-protein-dependent transport system permease family.</text>
</comment>
<accession>A0ABP6YKB2</accession>
<dbReference type="PANTHER" id="PTHR43386">
    <property type="entry name" value="OLIGOPEPTIDE TRANSPORT SYSTEM PERMEASE PROTEIN APPC"/>
    <property type="match status" value="1"/>
</dbReference>
<feature type="transmembrane region" description="Helical" evidence="7">
    <location>
        <begin position="91"/>
        <end position="115"/>
    </location>
</feature>
<dbReference type="SUPFAM" id="SSF161098">
    <property type="entry name" value="MetI-like"/>
    <property type="match status" value="1"/>
</dbReference>
<feature type="domain" description="ABC transmembrane type-1" evidence="8">
    <location>
        <begin position="87"/>
        <end position="277"/>
    </location>
</feature>
<dbReference type="Pfam" id="PF00528">
    <property type="entry name" value="BPD_transp_1"/>
    <property type="match status" value="1"/>
</dbReference>
<feature type="transmembrane region" description="Helical" evidence="7">
    <location>
        <begin position="254"/>
        <end position="274"/>
    </location>
</feature>
<evidence type="ECO:0000256" key="6">
    <source>
        <dbReference type="ARBA" id="ARBA00023136"/>
    </source>
</evidence>
<name>A0ABP6YKB2_9PSEU</name>
<protein>
    <submittedName>
        <fullName evidence="9">ABC transporter permease</fullName>
    </submittedName>
</protein>
<dbReference type="RefSeq" id="WP_344868935.1">
    <property type="nucleotide sequence ID" value="NZ_BAAAZN010000030.1"/>
</dbReference>
<evidence type="ECO:0000256" key="2">
    <source>
        <dbReference type="ARBA" id="ARBA00022448"/>
    </source>
</evidence>
<keyword evidence="6 7" id="KW-0472">Membrane</keyword>